<gene>
    <name evidence="1" type="ORF">SK128_003907</name>
</gene>
<keyword evidence="2" id="KW-1185">Reference proteome</keyword>
<reference evidence="1 2" key="1">
    <citation type="submission" date="2023-11" db="EMBL/GenBank/DDBJ databases">
        <title>Halocaridina rubra genome assembly.</title>
        <authorList>
            <person name="Smith C."/>
        </authorList>
    </citation>
    <scope>NUCLEOTIDE SEQUENCE [LARGE SCALE GENOMIC DNA]</scope>
    <source>
        <strain evidence="1">EP-1</strain>
        <tissue evidence="1">Whole</tissue>
    </source>
</reference>
<comment type="caution">
    <text evidence="1">The sequence shown here is derived from an EMBL/GenBank/DDBJ whole genome shotgun (WGS) entry which is preliminary data.</text>
</comment>
<accession>A0AAN9AET6</accession>
<sequence length="107" mass="12042">MIPELHLPFCHYVDAIPIPSNLSDVMTSPQNQNSVQCAETITNAASSLCDVLSSTELQLPPSPPPFQRTDIFDLDLKRKSMHQTGRTNIDWECYYSFLSLTQGRAKK</sequence>
<evidence type="ECO:0000313" key="2">
    <source>
        <dbReference type="Proteomes" id="UP001381693"/>
    </source>
</evidence>
<protein>
    <submittedName>
        <fullName evidence="1">Uncharacterized protein</fullName>
    </submittedName>
</protein>
<proteinExistence type="predicted"/>
<name>A0AAN9AET6_HALRR</name>
<evidence type="ECO:0000313" key="1">
    <source>
        <dbReference type="EMBL" id="KAK7083860.1"/>
    </source>
</evidence>
<dbReference type="AlphaFoldDB" id="A0AAN9AET6"/>
<dbReference type="Proteomes" id="UP001381693">
    <property type="component" value="Unassembled WGS sequence"/>
</dbReference>
<organism evidence="1 2">
    <name type="scientific">Halocaridina rubra</name>
    <name type="common">Hawaiian red shrimp</name>
    <dbReference type="NCBI Taxonomy" id="373956"/>
    <lineage>
        <taxon>Eukaryota</taxon>
        <taxon>Metazoa</taxon>
        <taxon>Ecdysozoa</taxon>
        <taxon>Arthropoda</taxon>
        <taxon>Crustacea</taxon>
        <taxon>Multicrustacea</taxon>
        <taxon>Malacostraca</taxon>
        <taxon>Eumalacostraca</taxon>
        <taxon>Eucarida</taxon>
        <taxon>Decapoda</taxon>
        <taxon>Pleocyemata</taxon>
        <taxon>Caridea</taxon>
        <taxon>Atyoidea</taxon>
        <taxon>Atyidae</taxon>
        <taxon>Halocaridina</taxon>
    </lineage>
</organism>
<feature type="non-terminal residue" evidence="1">
    <location>
        <position position="107"/>
    </location>
</feature>
<dbReference type="EMBL" id="JAXCGZ010002466">
    <property type="protein sequence ID" value="KAK7083860.1"/>
    <property type="molecule type" value="Genomic_DNA"/>
</dbReference>